<dbReference type="InterPro" id="IPR050367">
    <property type="entry name" value="APC_superfamily"/>
</dbReference>
<keyword evidence="5 6" id="KW-0472">Membrane</keyword>
<accession>A0A2V4UL41</accession>
<evidence type="ECO:0000256" key="3">
    <source>
        <dbReference type="ARBA" id="ARBA00022692"/>
    </source>
</evidence>
<dbReference type="OrthoDB" id="9804700at2"/>
<feature type="transmembrane region" description="Helical" evidence="6">
    <location>
        <begin position="20"/>
        <end position="43"/>
    </location>
</feature>
<feature type="transmembrane region" description="Helical" evidence="6">
    <location>
        <begin position="288"/>
        <end position="312"/>
    </location>
</feature>
<gene>
    <name evidence="7" type="ORF">C7410_114137</name>
</gene>
<dbReference type="InterPro" id="IPR002293">
    <property type="entry name" value="AA/rel_permease1"/>
</dbReference>
<dbReference type="Proteomes" id="UP000247772">
    <property type="component" value="Unassembled WGS sequence"/>
</dbReference>
<evidence type="ECO:0000256" key="2">
    <source>
        <dbReference type="ARBA" id="ARBA00022475"/>
    </source>
</evidence>
<feature type="transmembrane region" description="Helical" evidence="6">
    <location>
        <begin position="443"/>
        <end position="466"/>
    </location>
</feature>
<dbReference type="Gene3D" id="1.20.1740.10">
    <property type="entry name" value="Amino acid/polyamine transporter I"/>
    <property type="match status" value="1"/>
</dbReference>
<name>A0A2V4UL41_9BURK</name>
<dbReference type="RefSeq" id="WP_110855823.1">
    <property type="nucleotide sequence ID" value="NZ_QJSQ01000014.1"/>
</dbReference>
<evidence type="ECO:0000313" key="7">
    <source>
        <dbReference type="EMBL" id="PYE21496.1"/>
    </source>
</evidence>
<comment type="caution">
    <text evidence="7">The sequence shown here is derived from an EMBL/GenBank/DDBJ whole genome shotgun (WGS) entry which is preliminary data.</text>
</comment>
<dbReference type="Pfam" id="PF13520">
    <property type="entry name" value="AA_permease_2"/>
    <property type="match status" value="1"/>
</dbReference>
<evidence type="ECO:0000313" key="8">
    <source>
        <dbReference type="Proteomes" id="UP000247772"/>
    </source>
</evidence>
<feature type="transmembrane region" description="Helical" evidence="6">
    <location>
        <begin position="95"/>
        <end position="119"/>
    </location>
</feature>
<dbReference type="EMBL" id="QJSQ01000014">
    <property type="protein sequence ID" value="PYE21496.1"/>
    <property type="molecule type" value="Genomic_DNA"/>
</dbReference>
<comment type="subcellular location">
    <subcellularLocation>
        <location evidence="1">Cell membrane</location>
        <topology evidence="1">Multi-pass membrane protein</topology>
    </subcellularLocation>
</comment>
<keyword evidence="3 6" id="KW-0812">Transmembrane</keyword>
<feature type="transmembrane region" description="Helical" evidence="6">
    <location>
        <begin position="55"/>
        <end position="74"/>
    </location>
</feature>
<dbReference type="AlphaFoldDB" id="A0A2V4UL41"/>
<dbReference type="PANTHER" id="PTHR42770">
    <property type="entry name" value="AMINO ACID TRANSPORTER-RELATED"/>
    <property type="match status" value="1"/>
</dbReference>
<feature type="transmembrane region" description="Helical" evidence="6">
    <location>
        <begin position="238"/>
        <end position="268"/>
    </location>
</feature>
<dbReference type="PANTHER" id="PTHR42770:SF16">
    <property type="entry name" value="AMINO ACID PERMEASE"/>
    <property type="match status" value="1"/>
</dbReference>
<feature type="transmembrane region" description="Helical" evidence="6">
    <location>
        <begin position="410"/>
        <end position="431"/>
    </location>
</feature>
<feature type="transmembrane region" description="Helical" evidence="6">
    <location>
        <begin position="345"/>
        <end position="366"/>
    </location>
</feature>
<protein>
    <submittedName>
        <fullName evidence="7">Amino acid transporter</fullName>
    </submittedName>
</protein>
<reference evidence="7 8" key="1">
    <citation type="submission" date="2018-06" db="EMBL/GenBank/DDBJ databases">
        <title>Genomic Encyclopedia of Type Strains, Phase IV (KMG-V): Genome sequencing to study the core and pangenomes of soil and plant-associated prokaryotes.</title>
        <authorList>
            <person name="Whitman W."/>
        </authorList>
    </citation>
    <scope>NUCLEOTIDE SEQUENCE [LARGE SCALE GENOMIC DNA]</scope>
    <source>
        <strain evidence="7 8">SRCL-318</strain>
    </source>
</reference>
<dbReference type="GO" id="GO:0022857">
    <property type="term" value="F:transmembrane transporter activity"/>
    <property type="evidence" value="ECO:0007669"/>
    <property type="project" value="InterPro"/>
</dbReference>
<keyword evidence="4 6" id="KW-1133">Transmembrane helix</keyword>
<keyword evidence="2" id="KW-1003">Cell membrane</keyword>
<evidence type="ECO:0000256" key="6">
    <source>
        <dbReference type="SAM" id="Phobius"/>
    </source>
</evidence>
<sequence length="482" mass="50821">MLEQTHVPQNPGLRQGALSIGFVIFFVVSAASPLSVLAGGFPIGIMLGNGAGTPALLLATLGILLIFSAGYTAMARHVTNAGGFYAFTCRGVGGLIGGGAGMLAMFCYNILQIGIYGLFGAVVSDTMSSTFHIALPWWVWSFIALASIAVLGYRQIDLSARLLSVMVTAEYISILILDACILFKGGQAGVNLDAFTPASVSSGSPSIGLLFCFAAFIGFEATTIYGEEAKDPKRAIPIATFVAVLLIGGFYSLSLWSMVVGAGASKIVPMLQAMQDPTTFIYGLSDHYAGHTLTAVIRVLFMVSIYAGLLAFHNSAARYFFASGRDRLLPQMLGRAHGSHQSPHIGSVLQSVIAASVVGIFALAGADPVLQLFAWLSNVATLCVILLMAITSVAVIGFFRRNGALGESRVRTIVLPAISCVLLIYVLVTAIKHFDVLTGASGWLADLLCSLIPLALILGIALAARLRRVSIEHYRRLGAHTV</sequence>
<feature type="transmembrane region" description="Helical" evidence="6">
    <location>
        <begin position="165"/>
        <end position="186"/>
    </location>
</feature>
<organism evidence="7 8">
    <name type="scientific">Paraburkholderia silvatlantica</name>
    <dbReference type="NCBI Taxonomy" id="321895"/>
    <lineage>
        <taxon>Bacteria</taxon>
        <taxon>Pseudomonadati</taxon>
        <taxon>Pseudomonadota</taxon>
        <taxon>Betaproteobacteria</taxon>
        <taxon>Burkholderiales</taxon>
        <taxon>Burkholderiaceae</taxon>
        <taxon>Paraburkholderia</taxon>
    </lineage>
</organism>
<evidence type="ECO:0000256" key="1">
    <source>
        <dbReference type="ARBA" id="ARBA00004651"/>
    </source>
</evidence>
<proteinExistence type="predicted"/>
<feature type="transmembrane region" description="Helical" evidence="6">
    <location>
        <begin position="131"/>
        <end position="153"/>
    </location>
</feature>
<feature type="transmembrane region" description="Helical" evidence="6">
    <location>
        <begin position="206"/>
        <end position="226"/>
    </location>
</feature>
<dbReference type="PIRSF" id="PIRSF006060">
    <property type="entry name" value="AA_transporter"/>
    <property type="match status" value="1"/>
</dbReference>
<evidence type="ECO:0000256" key="4">
    <source>
        <dbReference type="ARBA" id="ARBA00022989"/>
    </source>
</evidence>
<dbReference type="GO" id="GO:0005886">
    <property type="term" value="C:plasma membrane"/>
    <property type="evidence" value="ECO:0007669"/>
    <property type="project" value="UniProtKB-SubCell"/>
</dbReference>
<feature type="transmembrane region" description="Helical" evidence="6">
    <location>
        <begin position="372"/>
        <end position="398"/>
    </location>
</feature>
<evidence type="ECO:0000256" key="5">
    <source>
        <dbReference type="ARBA" id="ARBA00023136"/>
    </source>
</evidence>